<sequence>MRNLFLFLSLSFLLVSCNSEPALSDIDKLNGYWEISHVKGDNGKEKEFSFNENVDYFYLENQEGFRQKMQPQFDGGYKTNGAKENVFVKKENDSIFLYYETLQDKWKEHLIRLTEEELVVKNENGITYTYKKFKGYITDGEK</sequence>
<evidence type="ECO:0000313" key="3">
    <source>
        <dbReference type="Proteomes" id="UP001230915"/>
    </source>
</evidence>
<comment type="caution">
    <text evidence="2">The sequence shown here is derived from an EMBL/GenBank/DDBJ whole genome shotgun (WGS) entry which is preliminary data.</text>
</comment>
<feature type="domain" description="Lipocalin-like" evidence="1">
    <location>
        <begin position="29"/>
        <end position="120"/>
    </location>
</feature>
<dbReference type="RefSeq" id="WP_308863104.1">
    <property type="nucleotide sequence ID" value="NZ_JAVHUL010000004.1"/>
</dbReference>
<proteinExistence type="predicted"/>
<dbReference type="Pfam" id="PF13648">
    <property type="entry name" value="Lipocalin_4"/>
    <property type="match status" value="1"/>
</dbReference>
<name>A0ABU0ZYK3_9FLAO</name>
<dbReference type="Proteomes" id="UP001230915">
    <property type="component" value="Unassembled WGS sequence"/>
</dbReference>
<dbReference type="EMBL" id="JAVHUL010000004">
    <property type="protein sequence ID" value="MDQ7916454.1"/>
    <property type="molecule type" value="Genomic_DNA"/>
</dbReference>
<keyword evidence="3" id="KW-1185">Reference proteome</keyword>
<evidence type="ECO:0000259" key="1">
    <source>
        <dbReference type="Pfam" id="PF13648"/>
    </source>
</evidence>
<organism evidence="2 3">
    <name type="scientific">Mesonia profundi</name>
    <dbReference type="NCBI Taxonomy" id="3070998"/>
    <lineage>
        <taxon>Bacteria</taxon>
        <taxon>Pseudomonadati</taxon>
        <taxon>Bacteroidota</taxon>
        <taxon>Flavobacteriia</taxon>
        <taxon>Flavobacteriales</taxon>
        <taxon>Flavobacteriaceae</taxon>
        <taxon>Mesonia</taxon>
    </lineage>
</organism>
<gene>
    <name evidence="2" type="ORF">RBU60_02620</name>
</gene>
<reference evidence="2 3" key="1">
    <citation type="submission" date="2023-08" db="EMBL/GenBank/DDBJ databases">
        <title>Mesonia sp. MT50, isolated from deep-sea sediment of the Mariana Trench.</title>
        <authorList>
            <person name="Fu H."/>
        </authorList>
    </citation>
    <scope>NUCLEOTIDE SEQUENCE [LARGE SCALE GENOMIC DNA]</scope>
    <source>
        <strain evidence="2 3">MT50</strain>
    </source>
</reference>
<accession>A0ABU0ZYK3</accession>
<evidence type="ECO:0000313" key="2">
    <source>
        <dbReference type="EMBL" id="MDQ7916454.1"/>
    </source>
</evidence>
<protein>
    <recommendedName>
        <fullName evidence="1">Lipocalin-like domain-containing protein</fullName>
    </recommendedName>
</protein>
<dbReference type="InterPro" id="IPR024311">
    <property type="entry name" value="Lipocalin-like"/>
</dbReference>
<dbReference type="PROSITE" id="PS51257">
    <property type="entry name" value="PROKAR_LIPOPROTEIN"/>
    <property type="match status" value="1"/>
</dbReference>